<gene>
    <name evidence="2" type="ORF">PGT21_005746</name>
</gene>
<comment type="caution">
    <text evidence="2">The sequence shown here is derived from an EMBL/GenBank/DDBJ whole genome shotgun (WGS) entry which is preliminary data.</text>
</comment>
<sequence length="283" mass="32008">MERTRKFFRLKNSSKDSDLSFHCCGKPDDLLDEPLDFVNTKRQPSGQAELTNPETKISERHLDSMLVATLCNEHRLMKEMTSSEALQSASGPSGRRPLKSLLFRSTASSPNLQRKSRVQRTKLWAKKYIEPRINDKAFAYEEMKYYTRQEADKPQEDAASKEDIGPRLRSARSMPMLNEAAFSNMPASHRRRAKCLSSFSFSGLDALVGMNCDQTKGTSSNDMPYSPMDDSYPLDNATTRTDSAQSTSSKLQTSIFSKNSKFSSFLSAVSWNSLLRHRQEKDG</sequence>
<accession>A0A5B0Q543</accession>
<dbReference type="Proteomes" id="UP000324748">
    <property type="component" value="Unassembled WGS sequence"/>
</dbReference>
<evidence type="ECO:0000256" key="1">
    <source>
        <dbReference type="SAM" id="MobiDB-lite"/>
    </source>
</evidence>
<feature type="compositionally biased region" description="Basic and acidic residues" evidence="1">
    <location>
        <begin position="149"/>
        <end position="166"/>
    </location>
</feature>
<organism evidence="2 3">
    <name type="scientific">Puccinia graminis f. sp. tritici</name>
    <dbReference type="NCBI Taxonomy" id="56615"/>
    <lineage>
        <taxon>Eukaryota</taxon>
        <taxon>Fungi</taxon>
        <taxon>Dikarya</taxon>
        <taxon>Basidiomycota</taxon>
        <taxon>Pucciniomycotina</taxon>
        <taxon>Pucciniomycetes</taxon>
        <taxon>Pucciniales</taxon>
        <taxon>Pucciniaceae</taxon>
        <taxon>Puccinia</taxon>
    </lineage>
</organism>
<protein>
    <submittedName>
        <fullName evidence="2">Uncharacterized protein</fullName>
    </submittedName>
</protein>
<feature type="compositionally biased region" description="Polar residues" evidence="1">
    <location>
        <begin position="236"/>
        <end position="253"/>
    </location>
</feature>
<dbReference type="AlphaFoldDB" id="A0A5B0Q543"/>
<proteinExistence type="predicted"/>
<feature type="region of interest" description="Disordered" evidence="1">
    <location>
        <begin position="215"/>
        <end position="254"/>
    </location>
</feature>
<evidence type="ECO:0000313" key="2">
    <source>
        <dbReference type="EMBL" id="KAA1108248.1"/>
    </source>
</evidence>
<reference evidence="2 3" key="1">
    <citation type="submission" date="2019-05" db="EMBL/GenBank/DDBJ databases">
        <title>Emergence of the Ug99 lineage of the wheat stem rust pathogen through somatic hybridization.</title>
        <authorList>
            <person name="Li F."/>
            <person name="Upadhyaya N.M."/>
            <person name="Sperschneider J."/>
            <person name="Matny O."/>
            <person name="Nguyen-Phuc H."/>
            <person name="Mago R."/>
            <person name="Raley C."/>
            <person name="Miller M.E."/>
            <person name="Silverstein K.A.T."/>
            <person name="Henningsen E."/>
            <person name="Hirsch C.D."/>
            <person name="Visser B."/>
            <person name="Pretorius Z.A."/>
            <person name="Steffenson B.J."/>
            <person name="Schwessinger B."/>
            <person name="Dodds P.N."/>
            <person name="Figueroa M."/>
        </authorList>
    </citation>
    <scope>NUCLEOTIDE SEQUENCE [LARGE SCALE GENOMIC DNA]</scope>
    <source>
        <strain evidence="2">21-0</strain>
    </source>
</reference>
<dbReference type="OrthoDB" id="2498073at2759"/>
<evidence type="ECO:0000313" key="3">
    <source>
        <dbReference type="Proteomes" id="UP000324748"/>
    </source>
</evidence>
<dbReference type="EMBL" id="VSWC01000028">
    <property type="protein sequence ID" value="KAA1108248.1"/>
    <property type="molecule type" value="Genomic_DNA"/>
</dbReference>
<name>A0A5B0Q543_PUCGR</name>
<feature type="region of interest" description="Disordered" evidence="1">
    <location>
        <begin position="149"/>
        <end position="169"/>
    </location>
</feature>
<keyword evidence="3" id="KW-1185">Reference proteome</keyword>